<accession>A0ABX4PKV1</accession>
<evidence type="ECO:0000313" key="1">
    <source>
        <dbReference type="EMBL" id="PKA16409.1"/>
    </source>
</evidence>
<name>A0ABX4PKV1_9LEPT</name>
<protein>
    <submittedName>
        <fullName evidence="1">Uncharacterized protein</fullName>
    </submittedName>
</protein>
<sequence>MVEKMIRNLIIIFLFSNCITSKVFELSEGKRRPILIEQIDSISYDKLNQKYSTPTYEIEINGVSSANKSLENCYSYNSFFQCETNTRLVKAEIKEISPQGGLQISYVDSIFLHKSLTKIYKEMRIAINHDKPEIYATKDGKAFLSKAHSREFFLCFDETDAPKQENCNFPKRQAYEVRLNRYELAKGNLFIVLDAQGYVKRMYEFNFPTIDNKFVQGRVVIVSHMNERTGKPAYYWLTPFSIIADIITSPIQFIIYLTEIMDALGALRALG</sequence>
<evidence type="ECO:0000313" key="2">
    <source>
        <dbReference type="Proteomes" id="UP000231857"/>
    </source>
</evidence>
<dbReference type="EMBL" id="NPEI01000004">
    <property type="protein sequence ID" value="PKA16409.1"/>
    <property type="molecule type" value="Genomic_DNA"/>
</dbReference>
<gene>
    <name evidence="1" type="ORF">CH363_09845</name>
</gene>
<organism evidence="1 2">
    <name type="scientific">Leptospira haakeii</name>
    <dbReference type="NCBI Taxonomy" id="2023198"/>
    <lineage>
        <taxon>Bacteria</taxon>
        <taxon>Pseudomonadati</taxon>
        <taxon>Spirochaetota</taxon>
        <taxon>Spirochaetia</taxon>
        <taxon>Leptospirales</taxon>
        <taxon>Leptospiraceae</taxon>
        <taxon>Leptospira</taxon>
    </lineage>
</organism>
<dbReference type="Proteomes" id="UP000231857">
    <property type="component" value="Unassembled WGS sequence"/>
</dbReference>
<proteinExistence type="predicted"/>
<comment type="caution">
    <text evidence="1">The sequence shown here is derived from an EMBL/GenBank/DDBJ whole genome shotgun (WGS) entry which is preliminary data.</text>
</comment>
<reference evidence="1 2" key="1">
    <citation type="submission" date="2017-07" db="EMBL/GenBank/DDBJ databases">
        <title>Leptospira spp. isolated from tropical soils.</title>
        <authorList>
            <person name="Thibeaux R."/>
            <person name="Iraola G."/>
            <person name="Ferres I."/>
            <person name="Bierque E."/>
            <person name="Girault D."/>
            <person name="Soupe-Gilbert M.-E."/>
            <person name="Picardeau M."/>
            <person name="Goarant C."/>
        </authorList>
    </citation>
    <scope>NUCLEOTIDE SEQUENCE [LARGE SCALE GENOMIC DNA]</scope>
    <source>
        <strain evidence="1 2">ATI7-C-A2</strain>
    </source>
</reference>
<keyword evidence="2" id="KW-1185">Reference proteome</keyword>